<evidence type="ECO:0000256" key="8">
    <source>
        <dbReference type="ARBA" id="ARBA00022525"/>
    </source>
</evidence>
<dbReference type="Gene3D" id="2.80.10.50">
    <property type="match status" value="2"/>
</dbReference>
<dbReference type="InterPro" id="IPR000772">
    <property type="entry name" value="Ricin_B_lectin"/>
</dbReference>
<comment type="subcellular location">
    <subcellularLocation>
        <location evidence="3">Cell membrane</location>
    </subcellularLocation>
    <subcellularLocation>
        <location evidence="2">Secreted</location>
        <location evidence="2">Cell wall</location>
    </subcellularLocation>
</comment>
<evidence type="ECO:0000256" key="6">
    <source>
        <dbReference type="ARBA" id="ARBA00022475"/>
    </source>
</evidence>
<evidence type="ECO:0000256" key="1">
    <source>
        <dbReference type="ARBA" id="ARBA00000382"/>
    </source>
</evidence>
<keyword evidence="8" id="KW-0964">Secreted</keyword>
<dbReference type="SUPFAM" id="SSF51445">
    <property type="entry name" value="(Trans)glycosidases"/>
    <property type="match status" value="2"/>
</dbReference>
<dbReference type="GO" id="GO:0000272">
    <property type="term" value="P:polysaccharide catabolic process"/>
    <property type="evidence" value="ECO:0007669"/>
    <property type="project" value="UniProtKB-KW"/>
</dbReference>
<organism evidence="22 23">
    <name type="scientific">Phytophthora citrophthora</name>
    <dbReference type="NCBI Taxonomy" id="4793"/>
    <lineage>
        <taxon>Eukaryota</taxon>
        <taxon>Sar</taxon>
        <taxon>Stramenopiles</taxon>
        <taxon>Oomycota</taxon>
        <taxon>Peronosporomycetes</taxon>
        <taxon>Peronosporales</taxon>
        <taxon>Peronosporaceae</taxon>
        <taxon>Phytophthora</taxon>
    </lineage>
</organism>
<keyword evidence="14" id="KW-0961">Cell wall biogenesis/degradation</keyword>
<keyword evidence="7" id="KW-0134">Cell wall</keyword>
<dbReference type="Proteomes" id="UP001259832">
    <property type="component" value="Unassembled WGS sequence"/>
</dbReference>
<reference evidence="22" key="1">
    <citation type="submission" date="2023-08" db="EMBL/GenBank/DDBJ databases">
        <title>Reference Genome Resource for the Citrus Pathogen Phytophthora citrophthora.</title>
        <authorList>
            <person name="Moller H."/>
            <person name="Coetzee B."/>
            <person name="Rose L.J."/>
            <person name="Van Niekerk J.M."/>
        </authorList>
    </citation>
    <scope>NUCLEOTIDE SEQUENCE</scope>
    <source>
        <strain evidence="22">STE-U-9442</strain>
    </source>
</reference>
<keyword evidence="15" id="KW-0624">Polysaccharide degradation</keyword>
<evidence type="ECO:0000256" key="13">
    <source>
        <dbReference type="ARBA" id="ARBA00023277"/>
    </source>
</evidence>
<keyword evidence="12" id="KW-0325">Glycoprotein</keyword>
<keyword evidence="11" id="KW-0472">Membrane</keyword>
<evidence type="ECO:0000256" key="15">
    <source>
        <dbReference type="ARBA" id="ARBA00023326"/>
    </source>
</evidence>
<keyword evidence="10" id="KW-0378">Hydrolase</keyword>
<evidence type="ECO:0000256" key="14">
    <source>
        <dbReference type="ARBA" id="ARBA00023316"/>
    </source>
</evidence>
<name>A0AAD9LCM9_9STRA</name>
<gene>
    <name evidence="22" type="ORF">P3T76_012895</name>
</gene>
<keyword evidence="23" id="KW-1185">Reference proteome</keyword>
<accession>A0AAD9LCM9</accession>
<evidence type="ECO:0000256" key="5">
    <source>
        <dbReference type="ARBA" id="ARBA00012780"/>
    </source>
</evidence>
<comment type="similarity">
    <text evidence="4 19">Belongs to the glycosyl hydrolase 17 family.</text>
</comment>
<evidence type="ECO:0000259" key="21">
    <source>
        <dbReference type="SMART" id="SM00458"/>
    </source>
</evidence>
<protein>
    <recommendedName>
        <fullName evidence="5">glucan endo-1,3-beta-D-glucosidase</fullName>
        <ecNumber evidence="5">3.2.1.39</ecNumber>
    </recommendedName>
    <alternativeName>
        <fullName evidence="18">Endo-1,3-beta-glucanase btgC</fullName>
    </alternativeName>
    <alternativeName>
        <fullName evidence="17">Laminarinase btgC</fullName>
    </alternativeName>
</protein>
<sequence>MKLFLPTLVASVVLMLNGADALNVKMPGVNYNSRKGPDWAADSAKCKSASEVQKDMYALKGITDKVRIYSLVDCNQAELVLPAAKNAGLQVHLGIWTTKSHDYLLQEKAKLAGLIDSGLYDDNVIGLHVGSETIYREEINADTAISYMKEIRDYIRGRGKNTPVTIADVIDIYNANQQLIDAVDYVSVNQFSFWERADVNEGAAITLDRLKNLRVAAANKGKKVVISETGWSSGGSDPAAGVASPENQAKFFSDFFQMARSHNFDYYWYVAFDSKWRVTNGGKEVEADFGVFQEDDTMKGNFQGLTIGWKDPKALRNTGTNLLLSEKDGNVYMSSKSNDWLVQEQQVWFFDSATQQVRSKSSDRCLDAYQGWNGGIVHVYRCMDNEANQKWTFESSTGKLKHATHQGFCLDTDPAQGNKLQLYGCSPNNPNQQWSLFFPTVIASVVLMLSGGADALNVKVPGVNYNSRKGPDWAPDSSKCKSASEVQKDMYALKGITDKVRIYSLVDCNQAELVLPAAKNAGLKVHLGIWTTKSHDYLLQEKAKLAGLIDKGLYDNNVIGLHVGSETIYRKEITANTAISYMNEIKSYIRGRGKNTPVTIADVIDIYYANQQLIDAVDYISVNQFSFWERSDVNEGAAVTLDRLKSLRVAAAKKDKKVVISEVGWSSGGSDPAAAVASPENQAKFFSDFFQMARSHNFDYYWYVAFDSKWRVTNGGKEVEADFGIFKEDDTMKSNFQGLTIGWKDPKALRNSGTKLLLSEKDGNVYMSSKSADWLVQEQQIWFFDSATQQVRSKSSDRCLDAYQGWNGGIVHVYRCMDNEANQKWTFESSTGKLKHAKHQGFCLDTDPAQGNKLQLYGCSPNNPNQQWSVINPANI</sequence>
<evidence type="ECO:0000256" key="12">
    <source>
        <dbReference type="ARBA" id="ARBA00023180"/>
    </source>
</evidence>
<comment type="catalytic activity">
    <reaction evidence="1">
        <text>Hydrolysis of (1-&gt;3)-beta-D-glucosidic linkages in (1-&gt;3)-beta-D-glucans.</text>
        <dbReference type="EC" id="3.2.1.39"/>
    </reaction>
</comment>
<dbReference type="InterPro" id="IPR050732">
    <property type="entry name" value="Beta-glucan_modifiers"/>
</dbReference>
<proteinExistence type="inferred from homology"/>
<evidence type="ECO:0000256" key="3">
    <source>
        <dbReference type="ARBA" id="ARBA00004236"/>
    </source>
</evidence>
<dbReference type="Pfam" id="PF00332">
    <property type="entry name" value="Glyco_hydro_17"/>
    <property type="match status" value="2"/>
</dbReference>
<dbReference type="EC" id="3.2.1.39" evidence="5"/>
<dbReference type="InterPro" id="IPR035992">
    <property type="entry name" value="Ricin_B-like_lectins"/>
</dbReference>
<evidence type="ECO:0000256" key="7">
    <source>
        <dbReference type="ARBA" id="ARBA00022512"/>
    </source>
</evidence>
<feature type="domain" description="Ricin B lectin" evidence="21">
    <location>
        <begin position="745"/>
        <end position="871"/>
    </location>
</feature>
<feature type="domain" description="Ricin B lectin" evidence="21">
    <location>
        <begin position="318"/>
        <end position="437"/>
    </location>
</feature>
<evidence type="ECO:0000256" key="11">
    <source>
        <dbReference type="ARBA" id="ARBA00023136"/>
    </source>
</evidence>
<evidence type="ECO:0000256" key="20">
    <source>
        <dbReference type="SAM" id="SignalP"/>
    </source>
</evidence>
<dbReference type="PANTHER" id="PTHR16631">
    <property type="entry name" value="GLUCAN 1,3-BETA-GLUCOSIDASE"/>
    <property type="match status" value="1"/>
</dbReference>
<dbReference type="Pfam" id="PF00652">
    <property type="entry name" value="Ricin_B_lectin"/>
    <property type="match status" value="2"/>
</dbReference>
<evidence type="ECO:0000256" key="9">
    <source>
        <dbReference type="ARBA" id="ARBA00022729"/>
    </source>
</evidence>
<dbReference type="EMBL" id="JASMQC010000033">
    <property type="protein sequence ID" value="KAK1931566.1"/>
    <property type="molecule type" value="Genomic_DNA"/>
</dbReference>
<dbReference type="PANTHER" id="PTHR16631:SF17">
    <property type="entry name" value="GLUCAN ENDO-1,3-BETA-GLUCOSIDASE BTGC"/>
    <property type="match status" value="1"/>
</dbReference>
<evidence type="ECO:0000256" key="10">
    <source>
        <dbReference type="ARBA" id="ARBA00022801"/>
    </source>
</evidence>
<evidence type="ECO:0000256" key="4">
    <source>
        <dbReference type="ARBA" id="ARBA00008773"/>
    </source>
</evidence>
<comment type="function">
    <text evidence="16">Glucanases play a role in cell expansion during growth, in cell-cell fusion during mating, and in spore release during sporulation. This enzyme may be involved in beta-glucan degradation. Active on laminarin and lichenan.</text>
</comment>
<feature type="signal peptide" evidence="20">
    <location>
        <begin position="1"/>
        <end position="21"/>
    </location>
</feature>
<dbReference type="SUPFAM" id="SSF50370">
    <property type="entry name" value="Ricin B-like lectins"/>
    <property type="match status" value="2"/>
</dbReference>
<dbReference type="PROSITE" id="PS50231">
    <property type="entry name" value="RICIN_B_LECTIN"/>
    <property type="match status" value="2"/>
</dbReference>
<dbReference type="SMART" id="SM00458">
    <property type="entry name" value="RICIN"/>
    <property type="match status" value="2"/>
</dbReference>
<comment type="caution">
    <text evidence="22">The sequence shown here is derived from an EMBL/GenBank/DDBJ whole genome shotgun (WGS) entry which is preliminary data.</text>
</comment>
<evidence type="ECO:0000313" key="23">
    <source>
        <dbReference type="Proteomes" id="UP001259832"/>
    </source>
</evidence>
<dbReference type="AlphaFoldDB" id="A0AAD9LCM9"/>
<keyword evidence="9 20" id="KW-0732">Signal</keyword>
<evidence type="ECO:0000256" key="19">
    <source>
        <dbReference type="RuleBase" id="RU004335"/>
    </source>
</evidence>
<dbReference type="Gene3D" id="3.20.20.80">
    <property type="entry name" value="Glycosidases"/>
    <property type="match status" value="2"/>
</dbReference>
<evidence type="ECO:0000256" key="16">
    <source>
        <dbReference type="ARBA" id="ARBA00037649"/>
    </source>
</evidence>
<dbReference type="InterPro" id="IPR017853">
    <property type="entry name" value="GH"/>
</dbReference>
<dbReference type="CDD" id="cd00161">
    <property type="entry name" value="beta-trefoil_Ricin-like"/>
    <property type="match status" value="2"/>
</dbReference>
<evidence type="ECO:0000313" key="22">
    <source>
        <dbReference type="EMBL" id="KAK1931566.1"/>
    </source>
</evidence>
<keyword evidence="13" id="KW-0119">Carbohydrate metabolism</keyword>
<dbReference type="InterPro" id="IPR000490">
    <property type="entry name" value="Glyco_hydro_17"/>
</dbReference>
<keyword evidence="6" id="KW-1003">Cell membrane</keyword>
<evidence type="ECO:0000256" key="2">
    <source>
        <dbReference type="ARBA" id="ARBA00004191"/>
    </source>
</evidence>
<dbReference type="GO" id="GO:0005886">
    <property type="term" value="C:plasma membrane"/>
    <property type="evidence" value="ECO:0007669"/>
    <property type="project" value="UniProtKB-SubCell"/>
</dbReference>
<dbReference type="GO" id="GO:0042973">
    <property type="term" value="F:glucan endo-1,3-beta-D-glucosidase activity"/>
    <property type="evidence" value="ECO:0007669"/>
    <property type="project" value="UniProtKB-EC"/>
</dbReference>
<evidence type="ECO:0000256" key="17">
    <source>
        <dbReference type="ARBA" id="ARBA00042373"/>
    </source>
</evidence>
<evidence type="ECO:0000256" key="18">
    <source>
        <dbReference type="ARBA" id="ARBA00043078"/>
    </source>
</evidence>
<dbReference type="GO" id="GO:0071555">
    <property type="term" value="P:cell wall organization"/>
    <property type="evidence" value="ECO:0007669"/>
    <property type="project" value="UniProtKB-KW"/>
</dbReference>
<feature type="chain" id="PRO_5042119012" description="glucan endo-1,3-beta-D-glucosidase" evidence="20">
    <location>
        <begin position="22"/>
        <end position="876"/>
    </location>
</feature>